<reference evidence="2 4" key="2">
    <citation type="submission" date="2018-03" db="EMBL/GenBank/DDBJ databases">
        <title>Genomic Encyclopedia of Archaeal and Bacterial Type Strains, Phase II (KMG-II): from individual species to whole genera.</title>
        <authorList>
            <person name="Goeker M."/>
        </authorList>
    </citation>
    <scope>NUCLEOTIDE SEQUENCE [LARGE SCALE GENOMIC DNA]</scope>
    <source>
        <strain evidence="2 4">DSM 25227</strain>
    </source>
</reference>
<keyword evidence="4" id="KW-1185">Reference proteome</keyword>
<feature type="chain" id="PRO_5036326950" description="Lipoprotein" evidence="1">
    <location>
        <begin position="18"/>
        <end position="113"/>
    </location>
</feature>
<dbReference type="RefSeq" id="WP_146204791.1">
    <property type="nucleotide sequence ID" value="NZ_QGDJ01000001.1"/>
</dbReference>
<evidence type="ECO:0000313" key="3">
    <source>
        <dbReference type="EMBL" id="SSA38511.1"/>
    </source>
</evidence>
<reference evidence="3 5" key="1">
    <citation type="submission" date="2016-10" db="EMBL/GenBank/DDBJ databases">
        <authorList>
            <person name="Cai Z."/>
        </authorList>
    </citation>
    <scope>NUCLEOTIDE SEQUENCE [LARGE SCALE GENOMIC DNA]</scope>
    <source>
        <strain evidence="3 5">DSM 25227</strain>
    </source>
</reference>
<organism evidence="3 5">
    <name type="scientific">Jannaschia seohaensis</name>
    <dbReference type="NCBI Taxonomy" id="475081"/>
    <lineage>
        <taxon>Bacteria</taxon>
        <taxon>Pseudomonadati</taxon>
        <taxon>Pseudomonadota</taxon>
        <taxon>Alphaproteobacteria</taxon>
        <taxon>Rhodobacterales</taxon>
        <taxon>Roseobacteraceae</taxon>
        <taxon>Jannaschia</taxon>
    </lineage>
</organism>
<accession>A0A2Y9A1U1</accession>
<feature type="signal peptide" evidence="1">
    <location>
        <begin position="1"/>
        <end position="17"/>
    </location>
</feature>
<dbReference type="OrthoDB" id="7867825at2"/>
<evidence type="ECO:0008006" key="6">
    <source>
        <dbReference type="Google" id="ProtNLM"/>
    </source>
</evidence>
<evidence type="ECO:0000313" key="4">
    <source>
        <dbReference type="Proteomes" id="UP000245839"/>
    </source>
</evidence>
<evidence type="ECO:0000313" key="5">
    <source>
        <dbReference type="Proteomes" id="UP000251571"/>
    </source>
</evidence>
<proteinExistence type="predicted"/>
<evidence type="ECO:0000256" key="1">
    <source>
        <dbReference type="SAM" id="SignalP"/>
    </source>
</evidence>
<protein>
    <recommendedName>
        <fullName evidence="6">Lipoprotein</fullName>
    </recommendedName>
</protein>
<dbReference type="Proteomes" id="UP000251571">
    <property type="component" value="Unassembled WGS sequence"/>
</dbReference>
<sequence>MRGLVVLFLTVLTGCVAAPPPGSPAPSEPALSLVPYEGGLVVVGSGGREIGFGRDRPGALASVARVEGVAPRPIPCAALGRDGFVTREGVTLIFTEHSFVGWAQDGRRAGRTC</sequence>
<keyword evidence="1" id="KW-0732">Signal</keyword>
<dbReference type="EMBL" id="QGDJ01000001">
    <property type="protein sequence ID" value="PWJ22233.1"/>
    <property type="molecule type" value="Genomic_DNA"/>
</dbReference>
<dbReference type="EMBL" id="UETC01000001">
    <property type="protein sequence ID" value="SSA38511.1"/>
    <property type="molecule type" value="Genomic_DNA"/>
</dbReference>
<evidence type="ECO:0000313" key="2">
    <source>
        <dbReference type="EMBL" id="PWJ22233.1"/>
    </source>
</evidence>
<dbReference type="PROSITE" id="PS51257">
    <property type="entry name" value="PROKAR_LIPOPROTEIN"/>
    <property type="match status" value="1"/>
</dbReference>
<name>A0A2Y9A1U1_9RHOB</name>
<gene>
    <name evidence="2" type="ORF">BCF38_101643</name>
    <name evidence="3" type="ORF">SAMN05421539_101643</name>
</gene>
<dbReference type="AlphaFoldDB" id="A0A2Y9A1U1"/>
<dbReference type="Proteomes" id="UP000245839">
    <property type="component" value="Unassembled WGS sequence"/>
</dbReference>